<feature type="binding site" evidence="12">
    <location>
        <position position="92"/>
    </location>
    <ligand>
        <name>UDP-N-acetyl-alpha-D-glucosamine</name>
        <dbReference type="ChEBI" id="CHEBI:57705"/>
    </ligand>
</feature>
<dbReference type="GO" id="GO:0008760">
    <property type="term" value="F:UDP-N-acetylglucosamine 1-carboxyvinyltransferase activity"/>
    <property type="evidence" value="ECO:0007669"/>
    <property type="project" value="UniProtKB-UniRule"/>
</dbReference>
<comment type="similarity">
    <text evidence="10 12">Belongs to the EPSP synthase family. MurA subfamily.</text>
</comment>
<keyword evidence="3 12" id="KW-0963">Cytoplasm</keyword>
<evidence type="ECO:0000256" key="3">
    <source>
        <dbReference type="ARBA" id="ARBA00022490"/>
    </source>
</evidence>
<dbReference type="SUPFAM" id="SSF55205">
    <property type="entry name" value="EPT/RTPC-like"/>
    <property type="match status" value="1"/>
</dbReference>
<dbReference type="NCBIfam" id="NF006873">
    <property type="entry name" value="PRK09369.1"/>
    <property type="match status" value="1"/>
</dbReference>
<dbReference type="RefSeq" id="WP_113675238.1">
    <property type="nucleotide sequence ID" value="NZ_CAJXUH010000007.1"/>
</dbReference>
<dbReference type="KEGG" id="vgu:HYG85_21835"/>
<feature type="modified residue" description="2-(S-cysteinyl)pyruvic acid O-phosphothioketal" evidence="12">
    <location>
        <position position="116"/>
    </location>
</feature>
<evidence type="ECO:0000256" key="11">
    <source>
        <dbReference type="ARBA" id="ARBA00047527"/>
    </source>
</evidence>
<evidence type="ECO:0000256" key="12">
    <source>
        <dbReference type="HAMAP-Rule" id="MF_00111"/>
    </source>
</evidence>
<feature type="binding site" evidence="12">
    <location>
        <position position="327"/>
    </location>
    <ligand>
        <name>UDP-N-acetyl-alpha-D-glucosamine</name>
        <dbReference type="ChEBI" id="CHEBI:57705"/>
    </ligand>
</feature>
<keyword evidence="12" id="KW-0670">Pyruvate</keyword>
<dbReference type="InterPro" id="IPR005750">
    <property type="entry name" value="UDP_GlcNAc_COvinyl_MurA"/>
</dbReference>
<keyword evidence="8 12" id="KW-0131">Cell cycle</keyword>
<feature type="binding site" evidence="12">
    <location>
        <begin position="121"/>
        <end position="125"/>
    </location>
    <ligand>
        <name>UDP-N-acetyl-alpha-D-glucosamine</name>
        <dbReference type="ChEBI" id="CHEBI:57705"/>
    </ligand>
</feature>
<evidence type="ECO:0000256" key="4">
    <source>
        <dbReference type="ARBA" id="ARBA00022618"/>
    </source>
</evidence>
<evidence type="ECO:0000256" key="10">
    <source>
        <dbReference type="ARBA" id="ARBA00038367"/>
    </source>
</evidence>
<sequence length="418" mass="45333">MGKYIIEGGYSLSGEIKVQGSKNAVLPLLAATVLNEGKTYFHNCPKILDVYNMLNILTSIGCTIEWDGDVLIIDSSDITTHIIPEKYVQMMRSSIILLGSVLGRLKTVKISFPGGCSIGTRPIDLHLKALKQMNVDIKDRHGFIECSTNEIIGNKVSLDYPSVGATENIMLTAVLSEGITTINNAAKEPEIVELQEFLCEMGAKIEGAGTDTITIKGVNKLKSVEYRIMPDRIVAGTYMCAVAAAGGEVLLKDVCKEHLNSTITKINEMGCFTKEFEDSILIKAPERLKSLDLIRTQPYPGFPTDMQAQLMSCLVTADGTSIIAETIFESRYKHVAELVRMGADIIIDGRIAVLKGVNRLNGAEVFAEDLRGGAALVLAGLGAEGKTIVNNASHILRGYENLEKDLSLLGAKIKYSSD</sequence>
<feature type="binding site" evidence="12">
    <location>
        <begin position="22"/>
        <end position="23"/>
    </location>
    <ligand>
        <name>phosphoenolpyruvate</name>
        <dbReference type="ChEBI" id="CHEBI:58702"/>
    </ligand>
</feature>
<evidence type="ECO:0000256" key="8">
    <source>
        <dbReference type="ARBA" id="ARBA00023306"/>
    </source>
</evidence>
<dbReference type="EC" id="2.5.1.7" evidence="12"/>
<organism evidence="14 15">
    <name type="scientific">Vallitalea guaymasensis</name>
    <dbReference type="NCBI Taxonomy" id="1185412"/>
    <lineage>
        <taxon>Bacteria</taxon>
        <taxon>Bacillati</taxon>
        <taxon>Bacillota</taxon>
        <taxon>Clostridia</taxon>
        <taxon>Lachnospirales</taxon>
        <taxon>Vallitaleaceae</taxon>
        <taxon>Vallitalea</taxon>
    </lineage>
</organism>
<comment type="pathway">
    <text evidence="2 12">Cell wall biogenesis; peptidoglycan biosynthesis.</text>
</comment>
<dbReference type="HAMAP" id="MF_00111">
    <property type="entry name" value="MurA"/>
    <property type="match status" value="1"/>
</dbReference>
<protein>
    <recommendedName>
        <fullName evidence="12">UDP-N-acetylglucosamine 1-carboxyvinyltransferase</fullName>
        <ecNumber evidence="12">2.5.1.7</ecNumber>
    </recommendedName>
    <alternativeName>
        <fullName evidence="12">Enoylpyruvate transferase</fullName>
    </alternativeName>
    <alternativeName>
        <fullName evidence="12">UDP-N-acetylglucosamine enolpyruvyl transferase</fullName>
        <shortName evidence="12">EPT</shortName>
    </alternativeName>
</protein>
<dbReference type="CDD" id="cd01555">
    <property type="entry name" value="UdpNAET"/>
    <property type="match status" value="1"/>
</dbReference>
<evidence type="ECO:0000313" key="14">
    <source>
        <dbReference type="EMBL" id="QUH31419.1"/>
    </source>
</evidence>
<evidence type="ECO:0000256" key="1">
    <source>
        <dbReference type="ARBA" id="ARBA00004496"/>
    </source>
</evidence>
<dbReference type="InterPro" id="IPR001986">
    <property type="entry name" value="Enolpyruvate_Tfrase_dom"/>
</dbReference>
<evidence type="ECO:0000256" key="5">
    <source>
        <dbReference type="ARBA" id="ARBA00022679"/>
    </source>
</evidence>
<feature type="active site" description="Proton donor" evidence="12">
    <location>
        <position position="116"/>
    </location>
</feature>
<comment type="function">
    <text evidence="12">Cell wall formation. Adds enolpyruvyl to UDP-N-acetylglucosamine.</text>
</comment>
<accession>A0A8J8SE64</accession>
<dbReference type="PANTHER" id="PTHR43783:SF1">
    <property type="entry name" value="UDP-N-ACETYLGLUCOSAMINE 1-CARBOXYVINYLTRANSFERASE"/>
    <property type="match status" value="1"/>
</dbReference>
<dbReference type="EMBL" id="CP058561">
    <property type="protein sequence ID" value="QUH31419.1"/>
    <property type="molecule type" value="Genomic_DNA"/>
</dbReference>
<keyword evidence="9 12" id="KW-0961">Cell wall biogenesis/degradation</keyword>
<dbReference type="Gene3D" id="3.65.10.10">
    <property type="entry name" value="Enolpyruvate transferase domain"/>
    <property type="match status" value="2"/>
</dbReference>
<keyword evidence="6 12" id="KW-0133">Cell shape</keyword>
<dbReference type="UniPathway" id="UPA00219"/>
<evidence type="ECO:0000256" key="2">
    <source>
        <dbReference type="ARBA" id="ARBA00004752"/>
    </source>
</evidence>
<keyword evidence="15" id="KW-1185">Reference proteome</keyword>
<dbReference type="OrthoDB" id="9803760at2"/>
<evidence type="ECO:0000259" key="13">
    <source>
        <dbReference type="Pfam" id="PF00275"/>
    </source>
</evidence>
<dbReference type="InterPro" id="IPR013792">
    <property type="entry name" value="RNA3'P_cycl/enolpyr_Trfase_a/b"/>
</dbReference>
<gene>
    <name evidence="12 14" type="primary">murA</name>
    <name evidence="14" type="ORF">HYG85_21835</name>
</gene>
<reference evidence="14 15" key="1">
    <citation type="submission" date="2020-07" db="EMBL/GenBank/DDBJ databases">
        <title>Vallitalea guaymasensis genome.</title>
        <authorList>
            <person name="Postec A."/>
        </authorList>
    </citation>
    <scope>NUCLEOTIDE SEQUENCE [LARGE SCALE GENOMIC DNA]</scope>
    <source>
        <strain evidence="14 15">Ra1766G1</strain>
    </source>
</reference>
<dbReference type="InterPro" id="IPR050068">
    <property type="entry name" value="MurA_subfamily"/>
</dbReference>
<proteinExistence type="inferred from homology"/>
<dbReference type="Proteomes" id="UP000677305">
    <property type="component" value="Chromosome"/>
</dbReference>
<evidence type="ECO:0000256" key="6">
    <source>
        <dbReference type="ARBA" id="ARBA00022960"/>
    </source>
</evidence>
<dbReference type="GO" id="GO:0051301">
    <property type="term" value="P:cell division"/>
    <property type="evidence" value="ECO:0007669"/>
    <property type="project" value="UniProtKB-KW"/>
</dbReference>
<dbReference type="Pfam" id="PF00275">
    <property type="entry name" value="EPSP_synthase"/>
    <property type="match status" value="1"/>
</dbReference>
<feature type="binding site" evidence="12">
    <location>
        <position position="305"/>
    </location>
    <ligand>
        <name>UDP-N-acetyl-alpha-D-glucosamine</name>
        <dbReference type="ChEBI" id="CHEBI:57705"/>
    </ligand>
</feature>
<dbReference type="GO" id="GO:0071555">
    <property type="term" value="P:cell wall organization"/>
    <property type="evidence" value="ECO:0007669"/>
    <property type="project" value="UniProtKB-KW"/>
</dbReference>
<dbReference type="GO" id="GO:0008360">
    <property type="term" value="P:regulation of cell shape"/>
    <property type="evidence" value="ECO:0007669"/>
    <property type="project" value="UniProtKB-KW"/>
</dbReference>
<dbReference type="GO" id="GO:0009252">
    <property type="term" value="P:peptidoglycan biosynthetic process"/>
    <property type="evidence" value="ECO:0007669"/>
    <property type="project" value="UniProtKB-UniRule"/>
</dbReference>
<comment type="catalytic activity">
    <reaction evidence="11 12">
        <text>phosphoenolpyruvate + UDP-N-acetyl-alpha-D-glucosamine = UDP-N-acetyl-3-O-(1-carboxyvinyl)-alpha-D-glucosamine + phosphate</text>
        <dbReference type="Rhea" id="RHEA:18681"/>
        <dbReference type="ChEBI" id="CHEBI:43474"/>
        <dbReference type="ChEBI" id="CHEBI:57705"/>
        <dbReference type="ChEBI" id="CHEBI:58702"/>
        <dbReference type="ChEBI" id="CHEBI:68483"/>
        <dbReference type="EC" id="2.5.1.7"/>
    </reaction>
</comment>
<dbReference type="GO" id="GO:0019277">
    <property type="term" value="P:UDP-N-acetylgalactosamine biosynthetic process"/>
    <property type="evidence" value="ECO:0007669"/>
    <property type="project" value="InterPro"/>
</dbReference>
<dbReference type="PANTHER" id="PTHR43783">
    <property type="entry name" value="UDP-N-ACETYLGLUCOSAMINE 1-CARBOXYVINYLTRANSFERASE"/>
    <property type="match status" value="1"/>
</dbReference>
<keyword evidence="5 12" id="KW-0808">Transferase</keyword>
<comment type="caution">
    <text evidence="12">Lacks conserved residue(s) required for the propagation of feature annotation.</text>
</comment>
<keyword evidence="4 12" id="KW-0132">Cell division</keyword>
<dbReference type="NCBIfam" id="TIGR01072">
    <property type="entry name" value="murA"/>
    <property type="match status" value="1"/>
</dbReference>
<feature type="domain" description="Enolpyruvate transferase" evidence="13">
    <location>
        <begin position="7"/>
        <end position="406"/>
    </location>
</feature>
<name>A0A8J8SE64_9FIRM</name>
<dbReference type="GO" id="GO:0005737">
    <property type="term" value="C:cytoplasm"/>
    <property type="evidence" value="ECO:0007669"/>
    <property type="project" value="UniProtKB-SubCell"/>
</dbReference>
<evidence type="ECO:0000256" key="7">
    <source>
        <dbReference type="ARBA" id="ARBA00022984"/>
    </source>
</evidence>
<evidence type="ECO:0000313" key="15">
    <source>
        <dbReference type="Proteomes" id="UP000677305"/>
    </source>
</evidence>
<keyword evidence="7 12" id="KW-0573">Peptidoglycan synthesis</keyword>
<dbReference type="AlphaFoldDB" id="A0A8J8SE64"/>
<comment type="subcellular location">
    <subcellularLocation>
        <location evidence="1 12">Cytoplasm</location>
    </subcellularLocation>
</comment>
<evidence type="ECO:0000256" key="9">
    <source>
        <dbReference type="ARBA" id="ARBA00023316"/>
    </source>
</evidence>
<dbReference type="InterPro" id="IPR036968">
    <property type="entry name" value="Enolpyruvate_Tfrase_sf"/>
</dbReference>